<accession>A0A0B4EMS7</accession>
<keyword evidence="1" id="KW-0812">Transmembrane</keyword>
<keyword evidence="1" id="KW-1133">Transmembrane helix</keyword>
<feature type="transmembrane region" description="Helical" evidence="1">
    <location>
        <begin position="98"/>
        <end position="120"/>
    </location>
</feature>
<comment type="caution">
    <text evidence="2">The sequence shown here is derived from an EMBL/GenBank/DDBJ whole genome shotgun (WGS) entry which is preliminary data.</text>
</comment>
<gene>
    <name evidence="2" type="ORF">RM50_06820</name>
</gene>
<evidence type="ECO:0000256" key="1">
    <source>
        <dbReference type="SAM" id="Phobius"/>
    </source>
</evidence>
<dbReference type="EMBL" id="JWTB01000012">
    <property type="protein sequence ID" value="KIC68003.1"/>
    <property type="molecule type" value="Genomic_DNA"/>
</dbReference>
<organism evidence="2 3">
    <name type="scientific">Pseudarthrobacter phenanthrenivorans</name>
    <name type="common">Arthrobacter phenanthrenivorans</name>
    <dbReference type="NCBI Taxonomy" id="361575"/>
    <lineage>
        <taxon>Bacteria</taxon>
        <taxon>Bacillati</taxon>
        <taxon>Actinomycetota</taxon>
        <taxon>Actinomycetes</taxon>
        <taxon>Micrococcales</taxon>
        <taxon>Micrococcaceae</taxon>
        <taxon>Pseudarthrobacter</taxon>
    </lineage>
</organism>
<feature type="transmembrane region" description="Helical" evidence="1">
    <location>
        <begin position="33"/>
        <end position="53"/>
    </location>
</feature>
<sequence length="204" mass="21249">MGWVTMGESLGFLAPALAQFVAATFLPDALFGLLVVAGLAEGGILGWFQARILRVRLPGLSTARWTVLTGLAAGVAWSVGMLPSTFAGWQDWPPAARIGAGTLAAVVLLGSIGTAQWLELRRLQRQHLISRAWCWIAGSAAAWAAGLAVFTLVAPPLWQPGQPAWLIAAIGVVAAVLMAAAMALVTGLVLVRVVPEAAPEARRG</sequence>
<evidence type="ECO:0000313" key="2">
    <source>
        <dbReference type="EMBL" id="KIC68003.1"/>
    </source>
</evidence>
<feature type="transmembrane region" description="Helical" evidence="1">
    <location>
        <begin position="65"/>
        <end position="86"/>
    </location>
</feature>
<protein>
    <submittedName>
        <fullName evidence="2">Uncharacterized protein</fullName>
    </submittedName>
</protein>
<evidence type="ECO:0000313" key="3">
    <source>
        <dbReference type="Proteomes" id="UP000031196"/>
    </source>
</evidence>
<proteinExistence type="predicted"/>
<feature type="transmembrane region" description="Helical" evidence="1">
    <location>
        <begin position="164"/>
        <end position="194"/>
    </location>
</feature>
<feature type="transmembrane region" description="Helical" evidence="1">
    <location>
        <begin position="132"/>
        <end position="158"/>
    </location>
</feature>
<dbReference type="Proteomes" id="UP000031196">
    <property type="component" value="Unassembled WGS sequence"/>
</dbReference>
<name>A0A0B4EMS7_PSEPS</name>
<dbReference type="AlphaFoldDB" id="A0A0B4EMS7"/>
<reference evidence="2 3" key="1">
    <citation type="submission" date="2014-12" db="EMBL/GenBank/DDBJ databases">
        <title>Genome sequencing of Arthrobacter phenanthrenivorans SWC37.</title>
        <authorList>
            <person name="Tan P.W."/>
            <person name="Chan K.-G."/>
        </authorList>
    </citation>
    <scope>NUCLEOTIDE SEQUENCE [LARGE SCALE GENOMIC DNA]</scope>
    <source>
        <strain evidence="2 3">SWC37</strain>
    </source>
</reference>
<keyword evidence="1" id="KW-0472">Membrane</keyword>